<evidence type="ECO:0000313" key="1">
    <source>
        <dbReference type="EMBL" id="ODP27459.1"/>
    </source>
</evidence>
<dbReference type="EMBL" id="MDER01000055">
    <property type="protein sequence ID" value="ODP27459.1"/>
    <property type="molecule type" value="Genomic_DNA"/>
</dbReference>
<evidence type="ECO:0000313" key="2">
    <source>
        <dbReference type="Proteomes" id="UP000094578"/>
    </source>
</evidence>
<dbReference type="AlphaFoldDB" id="A0A1E3L0Y4"/>
<gene>
    <name evidence="1" type="ORF">PTI45_03169</name>
</gene>
<sequence>MAYSCYKVEGNGQYHSPDYIDTVEELWEYITQYKNLFPAIMITDTSSDEMIAEVKNGHVVYPMYLAILDVRTECLFNVDQFDPQRFQEHMKGSELKLDSIPVSIHGAMALLDNLQIQAQRQYEEDRL</sequence>
<organism evidence="1 2">
    <name type="scientific">Paenibacillus nuruki</name>
    <dbReference type="NCBI Taxonomy" id="1886670"/>
    <lineage>
        <taxon>Bacteria</taxon>
        <taxon>Bacillati</taxon>
        <taxon>Bacillota</taxon>
        <taxon>Bacilli</taxon>
        <taxon>Bacillales</taxon>
        <taxon>Paenibacillaceae</taxon>
        <taxon>Paenibacillus</taxon>
    </lineage>
</organism>
<comment type="caution">
    <text evidence="1">The sequence shown here is derived from an EMBL/GenBank/DDBJ whole genome shotgun (WGS) entry which is preliminary data.</text>
</comment>
<dbReference type="STRING" id="1886670.PTI45_03169"/>
<keyword evidence="2" id="KW-1185">Reference proteome</keyword>
<accession>A0A1E3L0Y4</accession>
<dbReference type="Proteomes" id="UP000094578">
    <property type="component" value="Unassembled WGS sequence"/>
</dbReference>
<dbReference type="RefSeq" id="WP_069328564.1">
    <property type="nucleotide sequence ID" value="NZ_MDER01000055.1"/>
</dbReference>
<protein>
    <submittedName>
        <fullName evidence="1">Uncharacterized protein</fullName>
    </submittedName>
</protein>
<proteinExistence type="predicted"/>
<name>A0A1E3L0Y4_9BACL</name>
<reference evidence="1 2" key="1">
    <citation type="submission" date="2016-08" db="EMBL/GenBank/DDBJ databases">
        <title>Genome sequencing of Paenibacillus sp. TI45-13ar, isolated from Korean traditional nuruk.</title>
        <authorList>
            <person name="Kim S.-J."/>
        </authorList>
    </citation>
    <scope>NUCLEOTIDE SEQUENCE [LARGE SCALE GENOMIC DNA]</scope>
    <source>
        <strain evidence="1 2">TI45-13ar</strain>
    </source>
</reference>